<evidence type="ECO:0000313" key="1">
    <source>
        <dbReference type="EMBL" id="GMT33260.1"/>
    </source>
</evidence>
<comment type="caution">
    <text evidence="1">The sequence shown here is derived from an EMBL/GenBank/DDBJ whole genome shotgun (WGS) entry which is preliminary data.</text>
</comment>
<dbReference type="Proteomes" id="UP001432322">
    <property type="component" value="Unassembled WGS sequence"/>
</dbReference>
<sequence>AVLRRHKKSLGISGVDPLVEFLDCCRHFCLSHNQRRFIFSELSLRGVDACDDVVDSDLSTLSPSFSFFSS</sequence>
<gene>
    <name evidence="1" type="ORF">PFISCL1PPCAC_24557</name>
</gene>
<feature type="non-terminal residue" evidence="1">
    <location>
        <position position="70"/>
    </location>
</feature>
<accession>A0AAV5WNP8</accession>
<dbReference type="EMBL" id="BTSY01000006">
    <property type="protein sequence ID" value="GMT33260.1"/>
    <property type="molecule type" value="Genomic_DNA"/>
</dbReference>
<dbReference type="AlphaFoldDB" id="A0AAV5WNP8"/>
<reference evidence="1" key="1">
    <citation type="submission" date="2023-10" db="EMBL/GenBank/DDBJ databases">
        <title>Genome assembly of Pristionchus species.</title>
        <authorList>
            <person name="Yoshida K."/>
            <person name="Sommer R.J."/>
        </authorList>
    </citation>
    <scope>NUCLEOTIDE SEQUENCE</scope>
    <source>
        <strain evidence="1">RS5133</strain>
    </source>
</reference>
<keyword evidence="2" id="KW-1185">Reference proteome</keyword>
<protein>
    <submittedName>
        <fullName evidence="1">Uncharacterized protein</fullName>
    </submittedName>
</protein>
<proteinExistence type="predicted"/>
<evidence type="ECO:0000313" key="2">
    <source>
        <dbReference type="Proteomes" id="UP001432322"/>
    </source>
</evidence>
<organism evidence="1 2">
    <name type="scientific">Pristionchus fissidentatus</name>
    <dbReference type="NCBI Taxonomy" id="1538716"/>
    <lineage>
        <taxon>Eukaryota</taxon>
        <taxon>Metazoa</taxon>
        <taxon>Ecdysozoa</taxon>
        <taxon>Nematoda</taxon>
        <taxon>Chromadorea</taxon>
        <taxon>Rhabditida</taxon>
        <taxon>Rhabditina</taxon>
        <taxon>Diplogasteromorpha</taxon>
        <taxon>Diplogasteroidea</taxon>
        <taxon>Neodiplogasteridae</taxon>
        <taxon>Pristionchus</taxon>
    </lineage>
</organism>
<feature type="non-terminal residue" evidence="1">
    <location>
        <position position="1"/>
    </location>
</feature>
<name>A0AAV5WNP8_9BILA</name>